<sequence length="168" mass="18631">MTLQLDNCCFCGELRIGSLIIGYLTLIRDIIVTLISIIILAISREIRASGIVIAVFCILLLIGLLNVIFTIVLLIGIHQYKNGHMKVYLIFNLVVMVIAVLLILILCIATGLPILILVGLVFLAFHVYYLLIIRSYYLKMDNALNKPAIFSTPEGPPLTAERLGFTEA</sequence>
<name>A0A8S0Z5R8_ARCPL</name>
<feature type="transmembrane region" description="Helical" evidence="1">
    <location>
        <begin position="20"/>
        <end position="42"/>
    </location>
</feature>
<protein>
    <submittedName>
        <fullName evidence="3">Uncharacterized protein</fullName>
    </submittedName>
</protein>
<feature type="transmembrane region" description="Helical" evidence="1">
    <location>
        <begin position="112"/>
        <end position="131"/>
    </location>
</feature>
<dbReference type="Proteomes" id="UP000494256">
    <property type="component" value="Unassembled WGS sequence"/>
</dbReference>
<organism evidence="3 5">
    <name type="scientific">Arctia plantaginis</name>
    <name type="common">Wood tiger moth</name>
    <name type="synonym">Phalaena plantaginis</name>
    <dbReference type="NCBI Taxonomy" id="874455"/>
    <lineage>
        <taxon>Eukaryota</taxon>
        <taxon>Metazoa</taxon>
        <taxon>Ecdysozoa</taxon>
        <taxon>Arthropoda</taxon>
        <taxon>Hexapoda</taxon>
        <taxon>Insecta</taxon>
        <taxon>Pterygota</taxon>
        <taxon>Neoptera</taxon>
        <taxon>Endopterygota</taxon>
        <taxon>Lepidoptera</taxon>
        <taxon>Glossata</taxon>
        <taxon>Ditrysia</taxon>
        <taxon>Noctuoidea</taxon>
        <taxon>Erebidae</taxon>
        <taxon>Arctiinae</taxon>
        <taxon>Arctia</taxon>
    </lineage>
</organism>
<gene>
    <name evidence="2" type="ORF">APLA_LOCUS3421</name>
    <name evidence="3" type="ORF">APLA_LOCUS3481</name>
</gene>
<keyword evidence="4" id="KW-1185">Reference proteome</keyword>
<evidence type="ECO:0000313" key="5">
    <source>
        <dbReference type="Proteomes" id="UP000494256"/>
    </source>
</evidence>
<evidence type="ECO:0000313" key="3">
    <source>
        <dbReference type="EMBL" id="CAB3228269.1"/>
    </source>
</evidence>
<keyword evidence="1" id="KW-1133">Transmembrane helix</keyword>
<proteinExistence type="predicted"/>
<feature type="transmembrane region" description="Helical" evidence="1">
    <location>
        <begin position="87"/>
        <end position="106"/>
    </location>
</feature>
<dbReference type="OrthoDB" id="2354286at2759"/>
<feature type="transmembrane region" description="Helical" evidence="1">
    <location>
        <begin position="48"/>
        <end position="75"/>
    </location>
</feature>
<reference evidence="4 5" key="1">
    <citation type="submission" date="2020-04" db="EMBL/GenBank/DDBJ databases">
        <authorList>
            <person name="Wallbank WR R."/>
            <person name="Pardo Diaz C."/>
            <person name="Kozak K."/>
            <person name="Martin S."/>
            <person name="Jiggins C."/>
            <person name="Moest M."/>
            <person name="Warren A I."/>
            <person name="Byers J.R.P. K."/>
            <person name="Montejo-Kovacevich G."/>
            <person name="Yen C E."/>
        </authorList>
    </citation>
    <scope>NUCLEOTIDE SEQUENCE [LARGE SCALE GENOMIC DNA]</scope>
</reference>
<comment type="caution">
    <text evidence="3">The sequence shown here is derived from an EMBL/GenBank/DDBJ whole genome shotgun (WGS) entry which is preliminary data.</text>
</comment>
<dbReference type="Proteomes" id="UP000494106">
    <property type="component" value="Unassembled WGS sequence"/>
</dbReference>
<keyword evidence="1" id="KW-0472">Membrane</keyword>
<dbReference type="EMBL" id="CADEBD010000282">
    <property type="protein sequence ID" value="CAB3228269.1"/>
    <property type="molecule type" value="Genomic_DNA"/>
</dbReference>
<evidence type="ECO:0000256" key="1">
    <source>
        <dbReference type="SAM" id="Phobius"/>
    </source>
</evidence>
<evidence type="ECO:0000313" key="4">
    <source>
        <dbReference type="Proteomes" id="UP000494106"/>
    </source>
</evidence>
<accession>A0A8S0Z5R8</accession>
<evidence type="ECO:0000313" key="2">
    <source>
        <dbReference type="EMBL" id="CAB3227863.1"/>
    </source>
</evidence>
<dbReference type="AlphaFoldDB" id="A0A8S0Z5R8"/>
<dbReference type="EMBL" id="CADEBC010000301">
    <property type="protein sequence ID" value="CAB3227863.1"/>
    <property type="molecule type" value="Genomic_DNA"/>
</dbReference>
<keyword evidence="1" id="KW-0812">Transmembrane</keyword>